<dbReference type="GO" id="GO:0005085">
    <property type="term" value="F:guanyl-nucleotide exchange factor activity"/>
    <property type="evidence" value="ECO:0007669"/>
    <property type="project" value="InterPro"/>
</dbReference>
<dbReference type="CTD" id="20328696"/>
<feature type="region of interest" description="Disordered" evidence="1">
    <location>
        <begin position="1"/>
        <end position="27"/>
    </location>
</feature>
<dbReference type="AlphaFoldDB" id="A0A075A8V2"/>
<dbReference type="KEGG" id="ovi:T265_14530"/>
<evidence type="ECO:0000256" key="1">
    <source>
        <dbReference type="SAM" id="MobiDB-lite"/>
    </source>
</evidence>
<organism evidence="3 4">
    <name type="scientific">Opisthorchis viverrini</name>
    <name type="common">Southeast Asian liver fluke</name>
    <dbReference type="NCBI Taxonomy" id="6198"/>
    <lineage>
        <taxon>Eukaryota</taxon>
        <taxon>Metazoa</taxon>
        <taxon>Spiralia</taxon>
        <taxon>Lophotrochozoa</taxon>
        <taxon>Platyhelminthes</taxon>
        <taxon>Trematoda</taxon>
        <taxon>Digenea</taxon>
        <taxon>Opisthorchiida</taxon>
        <taxon>Opisthorchiata</taxon>
        <taxon>Opisthorchiidae</taxon>
        <taxon>Opisthorchis</taxon>
    </lineage>
</organism>
<dbReference type="SUPFAM" id="SSF48097">
    <property type="entry name" value="Regulator of G-protein signaling, RGS"/>
    <property type="match status" value="1"/>
</dbReference>
<accession>A0A075A8V2</accession>
<dbReference type="PANTHER" id="PTHR45872">
    <property type="entry name" value="RHO GUANINE NUCLEOTIDE EXCHANGE FACTOR 2, ISOFORM D"/>
    <property type="match status" value="1"/>
</dbReference>
<dbReference type="Pfam" id="PF09128">
    <property type="entry name" value="RGS-like"/>
    <property type="match status" value="1"/>
</dbReference>
<dbReference type="GO" id="GO:0005737">
    <property type="term" value="C:cytoplasm"/>
    <property type="evidence" value="ECO:0007669"/>
    <property type="project" value="InterPro"/>
</dbReference>
<dbReference type="Gene3D" id="1.10.167.10">
    <property type="entry name" value="Regulator of G-protein Signalling 4, domain 2"/>
    <property type="match status" value="1"/>
</dbReference>
<proteinExistence type="predicted"/>
<dbReference type="Proteomes" id="UP000054324">
    <property type="component" value="Unassembled WGS sequence"/>
</dbReference>
<dbReference type="GeneID" id="20328696"/>
<keyword evidence="4" id="KW-1185">Reference proteome</keyword>
<dbReference type="PANTHER" id="PTHR45872:SF2">
    <property type="entry name" value="RHO GUANINE NUCLEOTIDE EXCHANGE FACTOR 2, ISOFORM D"/>
    <property type="match status" value="1"/>
</dbReference>
<sequence>MTSCTPTTPLPPPSGHVMGRNFDDESDDDLHTRDELMNLSNLFSRSSVVLNSPERTGVFINYLLMQNMDLAPSLFFLVNRYYQRAVLSSKELAKDYRRLCLEIFSTFMHPKSPLHLDLPAPVIQEISQQMRQSSSVDQCFASAVEPALNLVQNQLNKLCREIQHAVSSFRCLAAMPPDGSTRVEILPGYPSLDKERRETEIEFEPWTFRSVNSRSNLLGHWVLVRFPKMEISSCGWSSSMLNSRKVMCGCSILIGRHHQRVSYETAVGSFEPELPRLRCPPPKEFHSIRKTCKKLKGSITTWRPQESVNLLCARNYEEQLTIFELCLTARLQALLKLSMWEPANAQGSEASHEIEKIKATETYQAIVTCLVTAHRFFAVKGGTESADSGSGSVSRSSLFASLNKSVALFAERDNLIVTDSSSVEMTSSARCDRAASLAFFGIENTLKMSLVVLVVSEGICYLSVLRAIKIELDSKATPRTRGLGSGYLQIKWRQLRRVLVPLAKPNKEWIGTAVIPYKAGTSEVIRRVLNTANRGVVFQRGNTLRSALVQLKDRLRQTGLGTCLQHQL</sequence>
<dbReference type="InterPro" id="IPR044926">
    <property type="entry name" value="RGS_subdomain_2"/>
</dbReference>
<dbReference type="EMBL" id="KL596829">
    <property type="protein sequence ID" value="KER23934.1"/>
    <property type="molecule type" value="Genomic_DNA"/>
</dbReference>
<dbReference type="InterPro" id="IPR036305">
    <property type="entry name" value="RGS_sf"/>
</dbReference>
<dbReference type="GO" id="GO:0001664">
    <property type="term" value="F:G protein-coupled receptor binding"/>
    <property type="evidence" value="ECO:0007669"/>
    <property type="project" value="TreeGrafter"/>
</dbReference>
<feature type="domain" description="Regulator of G protein signalling-like" evidence="2">
    <location>
        <begin position="51"/>
        <end position="156"/>
    </location>
</feature>
<dbReference type="InterPro" id="IPR015212">
    <property type="entry name" value="RGS-like_dom"/>
</dbReference>
<evidence type="ECO:0000313" key="3">
    <source>
        <dbReference type="EMBL" id="KER23934.1"/>
    </source>
</evidence>
<reference evidence="3 4" key="1">
    <citation type="submission" date="2013-11" db="EMBL/GenBank/DDBJ databases">
        <title>Opisthorchis viverrini - life in the bile duct.</title>
        <authorList>
            <person name="Young N.D."/>
            <person name="Nagarajan N."/>
            <person name="Lin S.J."/>
            <person name="Korhonen P.K."/>
            <person name="Jex A.R."/>
            <person name="Hall R.S."/>
            <person name="Safavi-Hemami H."/>
            <person name="Kaewkong W."/>
            <person name="Bertrand D."/>
            <person name="Gao S."/>
            <person name="Seet Q."/>
            <person name="Wongkham S."/>
            <person name="Teh B.T."/>
            <person name="Wongkham C."/>
            <person name="Intapan P.M."/>
            <person name="Maleewong W."/>
            <person name="Yang X."/>
            <person name="Hu M."/>
            <person name="Wang Z."/>
            <person name="Hofmann A."/>
            <person name="Sternberg P.W."/>
            <person name="Tan P."/>
            <person name="Wang J."/>
            <person name="Gasser R.B."/>
        </authorList>
    </citation>
    <scope>NUCLEOTIDE SEQUENCE [LARGE SCALE GENOMIC DNA]</scope>
</reference>
<evidence type="ECO:0000313" key="4">
    <source>
        <dbReference type="Proteomes" id="UP000054324"/>
    </source>
</evidence>
<dbReference type="OrthoDB" id="6270916at2759"/>
<gene>
    <name evidence="3" type="ORF">T265_14530</name>
</gene>
<dbReference type="STRING" id="6198.A0A075A8V2"/>
<evidence type="ECO:0000259" key="2">
    <source>
        <dbReference type="Pfam" id="PF09128"/>
    </source>
</evidence>
<dbReference type="RefSeq" id="XP_009172336.1">
    <property type="nucleotide sequence ID" value="XM_009174072.1"/>
</dbReference>
<protein>
    <recommendedName>
        <fullName evidence="2">Regulator of G protein signalling-like domain-containing protein</fullName>
    </recommendedName>
</protein>
<name>A0A075A8V2_OPIVI</name>
<dbReference type="GO" id="GO:0007186">
    <property type="term" value="P:G protein-coupled receptor signaling pathway"/>
    <property type="evidence" value="ECO:0007669"/>
    <property type="project" value="TreeGrafter"/>
</dbReference>